<dbReference type="GO" id="GO:0005615">
    <property type="term" value="C:extracellular space"/>
    <property type="evidence" value="ECO:0007669"/>
    <property type="project" value="TreeGrafter"/>
</dbReference>
<proteinExistence type="inferred from homology"/>
<keyword evidence="3" id="KW-0964">Secreted</keyword>
<dbReference type="GO" id="GO:0016042">
    <property type="term" value="P:lipid catabolic process"/>
    <property type="evidence" value="ECO:0007669"/>
    <property type="project" value="TreeGrafter"/>
</dbReference>
<dbReference type="PANTHER" id="PTHR11610">
    <property type="entry name" value="LIPASE"/>
    <property type="match status" value="1"/>
</dbReference>
<dbReference type="Pfam" id="PF00151">
    <property type="entry name" value="Lipase"/>
    <property type="match status" value="1"/>
</dbReference>
<reference evidence="6" key="2">
    <citation type="submission" date="2022-10" db="EMBL/GenBank/DDBJ databases">
        <authorList>
            <consortium name="ENA_rothamsted_submissions"/>
            <consortium name="culmorum"/>
            <person name="King R."/>
        </authorList>
    </citation>
    <scope>NUCLEOTIDE SEQUENCE</scope>
</reference>
<evidence type="ECO:0000256" key="3">
    <source>
        <dbReference type="ARBA" id="ARBA00022525"/>
    </source>
</evidence>
<dbReference type="GO" id="GO:0016298">
    <property type="term" value="F:lipase activity"/>
    <property type="evidence" value="ECO:0007669"/>
    <property type="project" value="InterPro"/>
</dbReference>
<reference evidence="6" key="1">
    <citation type="submission" date="2021-12" db="EMBL/GenBank/DDBJ databases">
        <authorList>
            <person name="King R."/>
        </authorList>
    </citation>
    <scope>NUCLEOTIDE SEQUENCE</scope>
</reference>
<evidence type="ECO:0000256" key="1">
    <source>
        <dbReference type="ARBA" id="ARBA00004613"/>
    </source>
</evidence>
<dbReference type="SUPFAM" id="SSF53474">
    <property type="entry name" value="alpha/beta-Hydrolases"/>
    <property type="match status" value="1"/>
</dbReference>
<dbReference type="PANTHER" id="PTHR11610:SF173">
    <property type="entry name" value="LIPASE DOMAIN-CONTAINING PROTEIN-RELATED"/>
    <property type="match status" value="1"/>
</dbReference>
<dbReference type="AlphaFoldDB" id="A0A9N9WKV4"/>
<dbReference type="InterPro" id="IPR013818">
    <property type="entry name" value="Lipase"/>
</dbReference>
<dbReference type="CDD" id="cd00707">
    <property type="entry name" value="Pancreat_lipase_like"/>
    <property type="match status" value="1"/>
</dbReference>
<dbReference type="InterPro" id="IPR033906">
    <property type="entry name" value="Lipase_N"/>
</dbReference>
<dbReference type="InterPro" id="IPR000734">
    <property type="entry name" value="TAG_lipase"/>
</dbReference>
<comment type="similarity">
    <text evidence="2 4">Belongs to the AB hydrolase superfamily. Lipase family.</text>
</comment>
<evidence type="ECO:0000313" key="7">
    <source>
        <dbReference type="Proteomes" id="UP001153714"/>
    </source>
</evidence>
<dbReference type="OrthoDB" id="199913at2759"/>
<dbReference type="Gene3D" id="3.40.50.1820">
    <property type="entry name" value="alpha/beta hydrolase"/>
    <property type="match status" value="1"/>
</dbReference>
<feature type="domain" description="Lipase" evidence="5">
    <location>
        <begin position="76"/>
        <end position="317"/>
    </location>
</feature>
<organism evidence="6 7">
    <name type="scientific">Diatraea saccharalis</name>
    <name type="common">sugarcane borer</name>
    <dbReference type="NCBI Taxonomy" id="40085"/>
    <lineage>
        <taxon>Eukaryota</taxon>
        <taxon>Metazoa</taxon>
        <taxon>Ecdysozoa</taxon>
        <taxon>Arthropoda</taxon>
        <taxon>Hexapoda</taxon>
        <taxon>Insecta</taxon>
        <taxon>Pterygota</taxon>
        <taxon>Neoptera</taxon>
        <taxon>Endopterygota</taxon>
        <taxon>Lepidoptera</taxon>
        <taxon>Glossata</taxon>
        <taxon>Ditrysia</taxon>
        <taxon>Pyraloidea</taxon>
        <taxon>Crambidae</taxon>
        <taxon>Crambinae</taxon>
        <taxon>Diatraea</taxon>
    </lineage>
</organism>
<dbReference type="PRINTS" id="PR00821">
    <property type="entry name" value="TAGLIPASE"/>
</dbReference>
<name>A0A9N9WKV4_9NEOP</name>
<sequence>MYYFVPRASQEDMLHCQCQQHLLITCTNSHKVDVSHGDNSHYVEGESRYIWMPDGKGVPHLVDLHEPADQNLINSRNGANNQYWLYTRQNPTNHQILVNGNIQSIWNSNYVASRPLKVIVHGWNSNALSDLNPAITSAYLAVQDCNVIVVDWRALANSAYSTAVNGVPSVGQFLGNFLVWLINNAGGNWNNVHLIGFSLGAHIVGVAGRTAGGGASRITGLDPAGPQWGGNPNALNRNSGQYVETIHTDGGLLGIFDPIAHADFYPNGGRNPQPGCWISTCSHSRAHQFFASSVRTNHFVGRQCGNLNQAQNNQCGGHTINMGNGIISKRGAGLFGLSTGAAWPF</sequence>
<dbReference type="GO" id="GO:0017171">
    <property type="term" value="F:serine hydrolase activity"/>
    <property type="evidence" value="ECO:0007669"/>
    <property type="project" value="TreeGrafter"/>
</dbReference>
<dbReference type="Proteomes" id="UP001153714">
    <property type="component" value="Chromosome 9"/>
</dbReference>
<protein>
    <recommendedName>
        <fullName evidence="5">Lipase domain-containing protein</fullName>
    </recommendedName>
</protein>
<evidence type="ECO:0000313" key="6">
    <source>
        <dbReference type="EMBL" id="CAG9796747.1"/>
    </source>
</evidence>
<accession>A0A9N9WKV4</accession>
<evidence type="ECO:0000259" key="5">
    <source>
        <dbReference type="Pfam" id="PF00151"/>
    </source>
</evidence>
<evidence type="ECO:0000256" key="2">
    <source>
        <dbReference type="ARBA" id="ARBA00010701"/>
    </source>
</evidence>
<evidence type="ECO:0000256" key="4">
    <source>
        <dbReference type="RuleBase" id="RU004262"/>
    </source>
</evidence>
<dbReference type="InterPro" id="IPR029058">
    <property type="entry name" value="AB_hydrolase_fold"/>
</dbReference>
<keyword evidence="7" id="KW-1185">Reference proteome</keyword>
<comment type="subcellular location">
    <subcellularLocation>
        <location evidence="1">Secreted</location>
    </subcellularLocation>
</comment>
<dbReference type="EMBL" id="OU893340">
    <property type="protein sequence ID" value="CAG9796747.1"/>
    <property type="molecule type" value="Genomic_DNA"/>
</dbReference>
<gene>
    <name evidence="6" type="ORF">DIATSA_LOCUS13909</name>
</gene>